<protein>
    <recommendedName>
        <fullName evidence="7">GDP-mannose transporter</fullName>
        <shortName evidence="7">GMT</shortName>
    </recommendedName>
</protein>
<comment type="function">
    <text evidence="1 7">Involved in the import of GDP-mannose from the cytoplasm into the Golgi lumen.</text>
</comment>
<keyword evidence="6 7" id="KW-0472">Membrane</keyword>
<proteinExistence type="inferred from homology"/>
<feature type="transmembrane region" description="Helical" evidence="7">
    <location>
        <begin position="191"/>
        <end position="208"/>
    </location>
</feature>
<dbReference type="Pfam" id="PF00892">
    <property type="entry name" value="EamA"/>
    <property type="match status" value="1"/>
</dbReference>
<keyword evidence="7" id="KW-0762">Sugar transport</keyword>
<dbReference type="InterPro" id="IPR037185">
    <property type="entry name" value="EmrE-like"/>
</dbReference>
<evidence type="ECO:0000256" key="8">
    <source>
        <dbReference type="SAM" id="MobiDB-lite"/>
    </source>
</evidence>
<feature type="transmembrane region" description="Helical" evidence="7">
    <location>
        <begin position="317"/>
        <end position="338"/>
    </location>
</feature>
<dbReference type="InterPro" id="IPR050186">
    <property type="entry name" value="TPT_transporter"/>
</dbReference>
<feature type="transmembrane region" description="Helical" evidence="7">
    <location>
        <begin position="289"/>
        <end position="305"/>
    </location>
</feature>
<dbReference type="GO" id="GO:0005789">
    <property type="term" value="C:endoplasmic reticulum membrane"/>
    <property type="evidence" value="ECO:0007669"/>
    <property type="project" value="UniProtKB-SubCell"/>
</dbReference>
<dbReference type="EMBL" id="ML996082">
    <property type="protein sequence ID" value="KAF2156463.1"/>
    <property type="molecule type" value="Genomic_DNA"/>
</dbReference>
<feature type="transmembrane region" description="Helical" evidence="7">
    <location>
        <begin position="66"/>
        <end position="83"/>
    </location>
</feature>
<comment type="similarity">
    <text evidence="2 7">Belongs to the TPT transporter family. SLC35D subfamily.</text>
</comment>
<reference evidence="10" key="1">
    <citation type="journal article" date="2020" name="Stud. Mycol.">
        <title>101 Dothideomycetes genomes: a test case for predicting lifestyles and emergence of pathogens.</title>
        <authorList>
            <person name="Haridas S."/>
            <person name="Albert R."/>
            <person name="Binder M."/>
            <person name="Bloem J."/>
            <person name="Labutti K."/>
            <person name="Salamov A."/>
            <person name="Andreopoulos B."/>
            <person name="Baker S."/>
            <person name="Barry K."/>
            <person name="Bills G."/>
            <person name="Bluhm B."/>
            <person name="Cannon C."/>
            <person name="Castanera R."/>
            <person name="Culley D."/>
            <person name="Daum C."/>
            <person name="Ezra D."/>
            <person name="Gonzalez J."/>
            <person name="Henrissat B."/>
            <person name="Kuo A."/>
            <person name="Liang C."/>
            <person name="Lipzen A."/>
            <person name="Lutzoni F."/>
            <person name="Magnuson J."/>
            <person name="Mondo S."/>
            <person name="Nolan M."/>
            <person name="Ohm R."/>
            <person name="Pangilinan J."/>
            <person name="Park H.-J."/>
            <person name="Ramirez L."/>
            <person name="Alfaro M."/>
            <person name="Sun H."/>
            <person name="Tritt A."/>
            <person name="Yoshinaga Y."/>
            <person name="Zwiers L.-H."/>
            <person name="Turgeon B."/>
            <person name="Goodwin S."/>
            <person name="Spatafora J."/>
            <person name="Crous P."/>
            <person name="Grigoriev I."/>
        </authorList>
    </citation>
    <scope>NUCLEOTIDE SEQUENCE</scope>
    <source>
        <strain evidence="10">CBS 260.36</strain>
    </source>
</reference>
<gene>
    <name evidence="10" type="ORF">K461DRAFT_291377</name>
</gene>
<organism evidence="10 11">
    <name type="scientific">Myriangium duriaei CBS 260.36</name>
    <dbReference type="NCBI Taxonomy" id="1168546"/>
    <lineage>
        <taxon>Eukaryota</taxon>
        <taxon>Fungi</taxon>
        <taxon>Dikarya</taxon>
        <taxon>Ascomycota</taxon>
        <taxon>Pezizomycotina</taxon>
        <taxon>Dothideomycetes</taxon>
        <taxon>Dothideomycetidae</taxon>
        <taxon>Myriangiales</taxon>
        <taxon>Myriangiaceae</taxon>
        <taxon>Myriangium</taxon>
    </lineage>
</organism>
<dbReference type="GO" id="GO:0030659">
    <property type="term" value="C:cytoplasmic vesicle membrane"/>
    <property type="evidence" value="ECO:0007669"/>
    <property type="project" value="UniProtKB-SubCell"/>
</dbReference>
<feature type="transmembrane region" description="Helical" evidence="7">
    <location>
        <begin position="344"/>
        <end position="363"/>
    </location>
</feature>
<feature type="compositionally biased region" description="Polar residues" evidence="8">
    <location>
        <begin position="1"/>
        <end position="15"/>
    </location>
</feature>
<dbReference type="SUPFAM" id="SSF103481">
    <property type="entry name" value="Multidrug resistance efflux transporter EmrE"/>
    <property type="match status" value="1"/>
</dbReference>
<name>A0A9P4MKP5_9PEZI</name>
<evidence type="ECO:0000256" key="7">
    <source>
        <dbReference type="RuleBase" id="RU367097"/>
    </source>
</evidence>
<dbReference type="PANTHER" id="PTHR11132">
    <property type="entry name" value="SOLUTE CARRIER FAMILY 35"/>
    <property type="match status" value="1"/>
</dbReference>
<accession>A0A9P4MKP5</accession>
<keyword evidence="11" id="KW-1185">Reference proteome</keyword>
<feature type="transmembrane region" description="Helical" evidence="7">
    <location>
        <begin position="257"/>
        <end position="277"/>
    </location>
</feature>
<keyword evidence="7" id="KW-0333">Golgi apparatus</keyword>
<keyword evidence="7" id="KW-0968">Cytoplasmic vesicle</keyword>
<dbReference type="Proteomes" id="UP000799439">
    <property type="component" value="Unassembled WGS sequence"/>
</dbReference>
<dbReference type="AlphaFoldDB" id="A0A9P4MKP5"/>
<comment type="caution">
    <text evidence="10">The sequence shown here is derived from an EMBL/GenBank/DDBJ whole genome shotgun (WGS) entry which is preliminary data.</text>
</comment>
<feature type="transmembrane region" description="Helical" evidence="7">
    <location>
        <begin position="223"/>
        <end position="245"/>
    </location>
</feature>
<keyword evidence="5 7" id="KW-1133">Transmembrane helix</keyword>
<evidence type="ECO:0000256" key="4">
    <source>
        <dbReference type="ARBA" id="ARBA00022692"/>
    </source>
</evidence>
<evidence type="ECO:0000313" key="10">
    <source>
        <dbReference type="EMBL" id="KAF2156463.1"/>
    </source>
</evidence>
<evidence type="ECO:0000256" key="5">
    <source>
        <dbReference type="ARBA" id="ARBA00022989"/>
    </source>
</evidence>
<feature type="transmembrane region" description="Helical" evidence="7">
    <location>
        <begin position="163"/>
        <end position="184"/>
    </location>
</feature>
<evidence type="ECO:0000256" key="2">
    <source>
        <dbReference type="ARBA" id="ARBA00010425"/>
    </source>
</evidence>
<keyword evidence="7" id="KW-0813">Transport</keyword>
<evidence type="ECO:0000256" key="6">
    <source>
        <dbReference type="ARBA" id="ARBA00023136"/>
    </source>
</evidence>
<feature type="region of interest" description="Disordered" evidence="8">
    <location>
        <begin position="1"/>
        <end position="30"/>
    </location>
</feature>
<evidence type="ECO:0000256" key="1">
    <source>
        <dbReference type="ARBA" id="ARBA00003420"/>
    </source>
</evidence>
<evidence type="ECO:0000259" key="9">
    <source>
        <dbReference type="Pfam" id="PF00892"/>
    </source>
</evidence>
<dbReference type="GO" id="GO:0000139">
    <property type="term" value="C:Golgi membrane"/>
    <property type="evidence" value="ECO:0007669"/>
    <property type="project" value="UniProtKB-SubCell"/>
</dbReference>
<comment type="subunit">
    <text evidence="3 7">Homooligomer.</text>
</comment>
<feature type="transmembrane region" description="Helical" evidence="7">
    <location>
        <begin position="135"/>
        <end position="157"/>
    </location>
</feature>
<keyword evidence="4 7" id="KW-0812">Transmembrane</keyword>
<comment type="subcellular location">
    <subcellularLocation>
        <location evidence="7">Golgi apparatus membrane</location>
        <topology evidence="7">Multi-pass membrane protein</topology>
    </subcellularLocation>
    <subcellularLocation>
        <location evidence="7">Cytoplasmic vesicle membrane</location>
        <topology evidence="7">Multi-pass membrane protein</topology>
    </subcellularLocation>
    <subcellularLocation>
        <location evidence="7">Endoplasmic reticulum membrane</location>
        <topology evidence="7">Multi-pass membrane protein</topology>
    </subcellularLocation>
</comment>
<evidence type="ECO:0000256" key="3">
    <source>
        <dbReference type="ARBA" id="ARBA00011182"/>
    </source>
</evidence>
<feature type="domain" description="EamA" evidence="9">
    <location>
        <begin position="224"/>
        <end position="359"/>
    </location>
</feature>
<keyword evidence="7" id="KW-0256">Endoplasmic reticulum</keyword>
<dbReference type="OrthoDB" id="5547497at2759"/>
<evidence type="ECO:0000313" key="11">
    <source>
        <dbReference type="Proteomes" id="UP000799439"/>
    </source>
</evidence>
<dbReference type="InterPro" id="IPR000620">
    <property type="entry name" value="EamA_dom"/>
</dbReference>
<feature type="transmembrane region" description="Helical" evidence="7">
    <location>
        <begin position="103"/>
        <end position="123"/>
    </location>
</feature>
<sequence length="370" mass="39697">MANPRASQDVNTSLDVESEKGGLLSSETRERADSLIDEAMGVLQLKDEESGVRSAPDPPRGRPSSLLFWISVNIISTVAIVFINKSIFAAPSFNQAQFIFASYHFILTYLLLSLLSSAHPLLVSIKQFERRHASVVSIFPLAASMSLSVTFLNTSLAFCSVPFYQTVRVLLTPVVAAINYLFFAKSIPSQAAFMLIPTCAGVGFMAYSDTKGAAATGGQTTSLFGAFFALTGVFISSIYTVWIGTYHRKLDMSSTQLLHSQSLLGGFMLAVAGVLSGKIPDFAAFDTRMWQMMFLSGLCATFLNLSQFRVIAMAGPVAGTVVGHVKTITIVLLGWSISGKAVNQGSIIGIVVAIAGIIAYTAAEKHYGRK</sequence>